<reference evidence="29" key="1">
    <citation type="journal article" date="2021" name="Genome Biol. Evol.">
        <title>A High-Quality Reference Genome for a Parasitic Bivalve with Doubly Uniparental Inheritance (Bivalvia: Unionida).</title>
        <authorList>
            <person name="Smith C.H."/>
        </authorList>
    </citation>
    <scope>NUCLEOTIDE SEQUENCE</scope>
    <source>
        <strain evidence="29">CHS0354</strain>
    </source>
</reference>
<dbReference type="FunFam" id="3.30.1010.10:FF:000007">
    <property type="entry name" value="Phosphatidylinositol 4,5-bisphosphate 3-kinase catalytic subunit"/>
    <property type="match status" value="1"/>
</dbReference>
<dbReference type="SUPFAM" id="SSF49562">
    <property type="entry name" value="C2 domain (Calcium/lipid-binding domain, CaLB)"/>
    <property type="match status" value="1"/>
</dbReference>
<dbReference type="GO" id="GO:0048015">
    <property type="term" value="P:phosphatidylinositol-mediated signaling"/>
    <property type="evidence" value="ECO:0007669"/>
    <property type="project" value="TreeGrafter"/>
</dbReference>
<dbReference type="InterPro" id="IPR000403">
    <property type="entry name" value="PI3/4_kinase_cat_dom"/>
</dbReference>
<evidence type="ECO:0000256" key="17">
    <source>
        <dbReference type="ARBA" id="ARBA00051347"/>
    </source>
</evidence>
<dbReference type="SUPFAM" id="SSF48371">
    <property type="entry name" value="ARM repeat"/>
    <property type="match status" value="1"/>
</dbReference>
<dbReference type="GO" id="GO:0016477">
    <property type="term" value="P:cell migration"/>
    <property type="evidence" value="ECO:0007669"/>
    <property type="project" value="TreeGrafter"/>
</dbReference>
<evidence type="ECO:0000256" key="3">
    <source>
        <dbReference type="ARBA" id="ARBA00012010"/>
    </source>
</evidence>
<dbReference type="FunFam" id="1.25.40.70:FF:000001">
    <property type="entry name" value="Phosphatidylinositol 4,5-bisphosphate 3-kinase catalytic subunit"/>
    <property type="match status" value="1"/>
</dbReference>
<proteinExistence type="inferred from homology"/>
<gene>
    <name evidence="29" type="ORF">CHS0354_001576</name>
</gene>
<comment type="subunit">
    <text evidence="18">Heterodimer of a catalytic subunit PIK3CA and a p85 regulatory subunit (PIK3R1, PIK3R2 or PIK3R3). Interacts with IRS1 in nuclear extracts. Interacts with RUFY3. Interacts with RASD2. Interacts with APPL1. Interacts with HRAS and KRAS. Interaction with HRAS/KRAS is required for PI3K pathway signaling and cell proliferation stimulated by EGF and FGF2. Interacts with FAM83B; activates the PI3K/AKT signaling cascade.</text>
</comment>
<dbReference type="PROSITE" id="PS51545">
    <property type="entry name" value="PIK_HELICAL"/>
    <property type="match status" value="1"/>
</dbReference>
<dbReference type="Gene3D" id="3.10.20.90">
    <property type="entry name" value="Phosphatidylinositol 3-kinase Catalytic Subunit, Chain A, domain 1"/>
    <property type="match status" value="2"/>
</dbReference>
<dbReference type="EC" id="2.7.1.137" evidence="4"/>
<dbReference type="GO" id="GO:0005942">
    <property type="term" value="C:phosphatidylinositol 3-kinase complex"/>
    <property type="evidence" value="ECO:0007669"/>
    <property type="project" value="TreeGrafter"/>
</dbReference>
<evidence type="ECO:0000256" key="19">
    <source>
        <dbReference type="ARBA" id="ARBA00073893"/>
    </source>
</evidence>
<dbReference type="GO" id="GO:0005524">
    <property type="term" value="F:ATP binding"/>
    <property type="evidence" value="ECO:0007669"/>
    <property type="project" value="UniProtKB-KW"/>
</dbReference>
<evidence type="ECO:0000256" key="22">
    <source>
        <dbReference type="ARBA" id="ARBA00083121"/>
    </source>
</evidence>
<comment type="catalytic activity">
    <reaction evidence="15">
        <text>L-seryl-[protein] + ATP = O-phospho-L-seryl-[protein] + ADP + H(+)</text>
        <dbReference type="Rhea" id="RHEA:17989"/>
        <dbReference type="Rhea" id="RHEA-COMP:9863"/>
        <dbReference type="Rhea" id="RHEA-COMP:11604"/>
        <dbReference type="ChEBI" id="CHEBI:15378"/>
        <dbReference type="ChEBI" id="CHEBI:29999"/>
        <dbReference type="ChEBI" id="CHEBI:30616"/>
        <dbReference type="ChEBI" id="CHEBI:83421"/>
        <dbReference type="ChEBI" id="CHEBI:456216"/>
        <dbReference type="EC" id="2.7.11.1"/>
    </reaction>
    <physiologicalReaction direction="left-to-right" evidence="15">
        <dbReference type="Rhea" id="RHEA:17990"/>
    </physiologicalReaction>
</comment>
<comment type="catalytic activity">
    <reaction evidence="17">
        <text>1-octadecanoyl-2-(5Z,8Z,11Z,14Z)-eicosatetraenoyl-sn-glycero-3-phospho-1D-myo-inositol 4,5-bisphosphate + ATP = 1-octadecanoyl-2-(5Z,8Z,11Z,14Z-eicosatetraenoyl)-sn-glycero-3-phospho-(1D-myo-inositol 3,4,5-triphosphate) + ADP + H(+)</text>
        <dbReference type="Rhea" id="RHEA:43396"/>
        <dbReference type="ChEBI" id="CHEBI:15378"/>
        <dbReference type="ChEBI" id="CHEBI:30616"/>
        <dbReference type="ChEBI" id="CHEBI:77137"/>
        <dbReference type="ChEBI" id="CHEBI:83243"/>
        <dbReference type="ChEBI" id="CHEBI:456216"/>
    </reaction>
    <physiologicalReaction direction="left-to-right" evidence="17">
        <dbReference type="Rhea" id="RHEA:43397"/>
    </physiologicalReaction>
</comment>
<keyword evidence="10" id="KW-0418">Kinase</keyword>
<evidence type="ECO:0000256" key="4">
    <source>
        <dbReference type="ARBA" id="ARBA00012073"/>
    </source>
</evidence>
<dbReference type="Gene3D" id="3.30.1010.10">
    <property type="entry name" value="Phosphatidylinositol 3-kinase Catalytic Subunit, Chain A, domain 4"/>
    <property type="match status" value="1"/>
</dbReference>
<protein>
    <recommendedName>
        <fullName evidence="19">Phosphatidylinositol 4,5-bisphosphate 3-kinase catalytic subunit alpha isoform</fullName>
        <ecNumber evidence="4">2.7.1.137</ecNumber>
        <ecNumber evidence="3">2.7.1.153</ecNumber>
        <ecNumber evidence="5">2.7.11.1</ecNumber>
    </recommendedName>
    <alternativeName>
        <fullName evidence="22">Phosphatidylinositol 4,5-bisphosphate 3-kinase 110 kDa catalytic subunit alpha</fullName>
    </alternativeName>
    <alternativeName>
        <fullName evidence="21">Phosphoinositide-3-kinase catalytic alpha polypeptide</fullName>
    </alternativeName>
    <alternativeName>
        <fullName evidence="20">Serine/threonine protein kinase PIK3CA</fullName>
    </alternativeName>
</protein>
<dbReference type="PANTHER" id="PTHR10048">
    <property type="entry name" value="PHOSPHATIDYLINOSITOL KINASE"/>
    <property type="match status" value="1"/>
</dbReference>
<keyword evidence="6" id="KW-0723">Serine/threonine-protein kinase</keyword>
<comment type="pathway">
    <text evidence="1">Phospholipid metabolism; phosphatidylinositol phosphate biosynthesis.</text>
</comment>
<dbReference type="GO" id="GO:0004674">
    <property type="term" value="F:protein serine/threonine kinase activity"/>
    <property type="evidence" value="ECO:0007669"/>
    <property type="project" value="UniProtKB-KW"/>
</dbReference>
<evidence type="ECO:0000256" key="12">
    <source>
        <dbReference type="ARBA" id="ARBA00022907"/>
    </source>
</evidence>
<evidence type="ECO:0000256" key="5">
    <source>
        <dbReference type="ARBA" id="ARBA00012513"/>
    </source>
</evidence>
<keyword evidence="9" id="KW-0547">Nucleotide-binding</keyword>
<comment type="caution">
    <text evidence="29">The sequence shown here is derived from an EMBL/GenBank/DDBJ whole genome shotgun (WGS) entry which is preliminary data.</text>
</comment>
<accession>A0AAE0VW98</accession>
<evidence type="ECO:0000256" key="8">
    <source>
        <dbReference type="ARBA" id="ARBA00022679"/>
    </source>
</evidence>
<dbReference type="FunFam" id="2.60.40.150:FF:000041">
    <property type="entry name" value="Phosphatidylinositol 4,5-bisphosphate 3-kinase catalytic subunit"/>
    <property type="match status" value="1"/>
</dbReference>
<dbReference type="SUPFAM" id="SSF54236">
    <property type="entry name" value="Ubiquitin-like"/>
    <property type="match status" value="1"/>
</dbReference>
<dbReference type="Gene3D" id="2.60.40.150">
    <property type="entry name" value="C2 domain"/>
    <property type="match status" value="1"/>
</dbReference>
<evidence type="ECO:0000256" key="20">
    <source>
        <dbReference type="ARBA" id="ARBA00076072"/>
    </source>
</evidence>
<dbReference type="Pfam" id="PF00792">
    <property type="entry name" value="PI3K_C2"/>
    <property type="match status" value="1"/>
</dbReference>
<evidence type="ECO:0000256" key="15">
    <source>
        <dbReference type="ARBA" id="ARBA00048977"/>
    </source>
</evidence>
<dbReference type="PANTHER" id="PTHR10048:SF111">
    <property type="entry name" value="PHOSPHATIDYLINOSITOL 3-KINASE AGE-1"/>
    <property type="match status" value="1"/>
</dbReference>
<dbReference type="SMART" id="SM00144">
    <property type="entry name" value="PI3K_rbd"/>
    <property type="match status" value="1"/>
</dbReference>
<dbReference type="InterPro" id="IPR036940">
    <property type="entry name" value="PI3/4_kinase_cat_sf"/>
</dbReference>
<keyword evidence="30" id="KW-1185">Reference proteome</keyword>
<evidence type="ECO:0000256" key="10">
    <source>
        <dbReference type="ARBA" id="ARBA00022777"/>
    </source>
</evidence>
<dbReference type="CDD" id="cd05165">
    <property type="entry name" value="PI3Kc_I"/>
    <property type="match status" value="1"/>
</dbReference>
<reference evidence="29" key="2">
    <citation type="journal article" date="2021" name="Genome Biol. Evol.">
        <title>Developing a high-quality reference genome for a parasitic bivalve with doubly uniparental inheritance (Bivalvia: Unionida).</title>
        <authorList>
            <person name="Smith C.H."/>
        </authorList>
    </citation>
    <scope>NUCLEOTIDE SEQUENCE</scope>
    <source>
        <strain evidence="29">CHS0354</strain>
        <tissue evidence="29">Mantle</tissue>
    </source>
</reference>
<dbReference type="PROSITE" id="PS00916">
    <property type="entry name" value="PI3_4_KINASE_2"/>
    <property type="match status" value="1"/>
</dbReference>
<dbReference type="PROSITE" id="PS00915">
    <property type="entry name" value="PI3_4_KINASE_1"/>
    <property type="match status" value="1"/>
</dbReference>
<dbReference type="GO" id="GO:0005737">
    <property type="term" value="C:cytoplasm"/>
    <property type="evidence" value="ECO:0007669"/>
    <property type="project" value="UniProtKB-ARBA"/>
</dbReference>
<evidence type="ECO:0000313" key="29">
    <source>
        <dbReference type="EMBL" id="KAK3592456.1"/>
    </source>
</evidence>
<feature type="domain" description="C2 PI3K-type" evidence="28">
    <location>
        <begin position="328"/>
        <end position="477"/>
    </location>
</feature>
<dbReference type="EC" id="2.7.1.153" evidence="3"/>
<dbReference type="InterPro" id="IPR018936">
    <property type="entry name" value="PI3/4_kinase_CS"/>
</dbReference>
<comment type="catalytic activity">
    <reaction evidence="16">
        <text>1,2-dioctanoyl-sn-glycero-3-phospho-(1D-myo-inositol-4,5-bisphosphate) + ATP = 1,2-dioctanoyl-sn-glycero-3-phospho-(1D-myo-inositol-3,4,5-trisphosphate) + ADP + H(+)</text>
        <dbReference type="Rhea" id="RHEA:55632"/>
        <dbReference type="ChEBI" id="CHEBI:15378"/>
        <dbReference type="ChEBI" id="CHEBI:30616"/>
        <dbReference type="ChEBI" id="CHEBI:83416"/>
        <dbReference type="ChEBI" id="CHEBI:83419"/>
        <dbReference type="ChEBI" id="CHEBI:456216"/>
    </reaction>
    <physiologicalReaction direction="left-to-right" evidence="16">
        <dbReference type="Rhea" id="RHEA:55633"/>
    </physiologicalReaction>
</comment>
<evidence type="ECO:0000256" key="16">
    <source>
        <dbReference type="ARBA" id="ARBA00050641"/>
    </source>
</evidence>
<dbReference type="InterPro" id="IPR015433">
    <property type="entry name" value="PI3/4_kinase"/>
</dbReference>
<dbReference type="Pfam" id="PF00613">
    <property type="entry name" value="PI3Ka"/>
    <property type="match status" value="1"/>
</dbReference>
<evidence type="ECO:0000256" key="14">
    <source>
        <dbReference type="ARBA" id="ARBA00023985"/>
    </source>
</evidence>
<feature type="domain" description="PI3K-ABD" evidence="25">
    <location>
        <begin position="14"/>
        <end position="103"/>
    </location>
</feature>
<dbReference type="Proteomes" id="UP001195483">
    <property type="component" value="Unassembled WGS sequence"/>
</dbReference>
<comment type="similarity">
    <text evidence="23">Belongs to the PI3/PI4-kinase family.</text>
</comment>
<evidence type="ECO:0000259" key="28">
    <source>
        <dbReference type="PROSITE" id="PS51547"/>
    </source>
</evidence>
<feature type="domain" description="PI3K-RBD" evidence="27">
    <location>
        <begin position="187"/>
        <end position="288"/>
    </location>
</feature>
<dbReference type="InterPro" id="IPR016024">
    <property type="entry name" value="ARM-type_fold"/>
</dbReference>
<dbReference type="EMBL" id="JAEAOA010000147">
    <property type="protein sequence ID" value="KAK3592456.1"/>
    <property type="molecule type" value="Genomic_DNA"/>
</dbReference>
<organism evidence="29 30">
    <name type="scientific">Potamilus streckersoni</name>
    <dbReference type="NCBI Taxonomy" id="2493646"/>
    <lineage>
        <taxon>Eukaryota</taxon>
        <taxon>Metazoa</taxon>
        <taxon>Spiralia</taxon>
        <taxon>Lophotrochozoa</taxon>
        <taxon>Mollusca</taxon>
        <taxon>Bivalvia</taxon>
        <taxon>Autobranchia</taxon>
        <taxon>Heteroconchia</taxon>
        <taxon>Palaeoheterodonta</taxon>
        <taxon>Unionida</taxon>
        <taxon>Unionoidea</taxon>
        <taxon>Unionidae</taxon>
        <taxon>Ambleminae</taxon>
        <taxon>Lampsilini</taxon>
        <taxon>Potamilus</taxon>
    </lineage>
</organism>
<dbReference type="InterPro" id="IPR042236">
    <property type="entry name" value="PI3K_accessory_sf"/>
</dbReference>
<evidence type="ECO:0000259" key="27">
    <source>
        <dbReference type="PROSITE" id="PS51546"/>
    </source>
</evidence>
<evidence type="ECO:0000256" key="23">
    <source>
        <dbReference type="PROSITE-ProRule" id="PRU00880"/>
    </source>
</evidence>
<evidence type="ECO:0000259" key="25">
    <source>
        <dbReference type="PROSITE" id="PS51544"/>
    </source>
</evidence>
<dbReference type="Pfam" id="PF02192">
    <property type="entry name" value="PI3K_p85B"/>
    <property type="match status" value="1"/>
</dbReference>
<evidence type="ECO:0000256" key="11">
    <source>
        <dbReference type="ARBA" id="ARBA00022840"/>
    </source>
</evidence>
<name>A0AAE0VW98_9BIVA</name>
<comment type="catalytic activity">
    <reaction evidence="13">
        <text>a 1,2-diacyl-sn-glycero-3-phospho-(1D-myo-inositol-4,5-bisphosphate) + ATP = a 1,2-diacyl-sn-glycero-3-phospho-(1D-myo-inositol-3,4,5-trisphosphate) + ADP + H(+)</text>
        <dbReference type="Rhea" id="RHEA:21292"/>
        <dbReference type="ChEBI" id="CHEBI:15378"/>
        <dbReference type="ChEBI" id="CHEBI:30616"/>
        <dbReference type="ChEBI" id="CHEBI:57836"/>
        <dbReference type="ChEBI" id="CHEBI:58456"/>
        <dbReference type="ChEBI" id="CHEBI:456216"/>
        <dbReference type="EC" id="2.7.1.153"/>
    </reaction>
    <physiologicalReaction direction="left-to-right" evidence="13">
        <dbReference type="Rhea" id="RHEA:21293"/>
    </physiologicalReaction>
</comment>
<comment type="catalytic activity">
    <reaction evidence="14">
        <text>a 1,2-diacyl-sn-glycero-3-phospho-(1D-myo-inositol) + ATP = a 1,2-diacyl-sn-glycero-3-phospho-(1D-myo-inositol-3-phosphate) + ADP + H(+)</text>
        <dbReference type="Rhea" id="RHEA:12709"/>
        <dbReference type="ChEBI" id="CHEBI:15378"/>
        <dbReference type="ChEBI" id="CHEBI:30616"/>
        <dbReference type="ChEBI" id="CHEBI:57880"/>
        <dbReference type="ChEBI" id="CHEBI:58088"/>
        <dbReference type="ChEBI" id="CHEBI:456216"/>
        <dbReference type="EC" id="2.7.1.137"/>
    </reaction>
    <physiologicalReaction direction="left-to-right" evidence="14">
        <dbReference type="Rhea" id="RHEA:12710"/>
    </physiologicalReaction>
</comment>
<evidence type="ECO:0000256" key="6">
    <source>
        <dbReference type="ARBA" id="ARBA00022527"/>
    </source>
</evidence>
<comment type="pathway">
    <text evidence="2">Lipid metabolism.</text>
</comment>
<keyword evidence="8" id="KW-0808">Transferase</keyword>
<keyword evidence="12" id="KW-0581">Phagocytosis</keyword>
<keyword evidence="11" id="KW-0067">ATP-binding</keyword>
<dbReference type="Gene3D" id="1.10.1070.11">
    <property type="entry name" value="Phosphatidylinositol 3-/4-kinase, catalytic domain"/>
    <property type="match status" value="1"/>
</dbReference>
<dbReference type="AlphaFoldDB" id="A0AAE0VW98"/>
<dbReference type="InterPro" id="IPR001263">
    <property type="entry name" value="PI3K_accessory_dom"/>
</dbReference>
<dbReference type="GO" id="GO:0016303">
    <property type="term" value="F:1-phosphatidylinositol-3-kinase activity"/>
    <property type="evidence" value="ECO:0007669"/>
    <property type="project" value="UniProtKB-EC"/>
</dbReference>
<dbReference type="InterPro" id="IPR029071">
    <property type="entry name" value="Ubiquitin-like_domsf"/>
</dbReference>
<evidence type="ECO:0000259" key="24">
    <source>
        <dbReference type="PROSITE" id="PS50290"/>
    </source>
</evidence>
<dbReference type="SMART" id="SM00142">
    <property type="entry name" value="PI3K_C2"/>
    <property type="match status" value="1"/>
</dbReference>
<dbReference type="FunFam" id="1.10.1070.11:FF:000006">
    <property type="entry name" value="Phosphatidylinositol 4,5-bisphosphate 3-kinase catalytic subunit"/>
    <property type="match status" value="1"/>
</dbReference>
<feature type="domain" description="PIK helical" evidence="26">
    <location>
        <begin position="502"/>
        <end position="679"/>
    </location>
</feature>
<dbReference type="GO" id="GO:0046934">
    <property type="term" value="F:1-phosphatidylinositol-4,5-bisphosphate 3-kinase activity"/>
    <property type="evidence" value="ECO:0007669"/>
    <property type="project" value="UniProtKB-EC"/>
</dbReference>
<evidence type="ECO:0000256" key="13">
    <source>
        <dbReference type="ARBA" id="ARBA00023981"/>
    </source>
</evidence>
<evidence type="ECO:0000313" key="30">
    <source>
        <dbReference type="Proteomes" id="UP001195483"/>
    </source>
</evidence>
<dbReference type="Pfam" id="PF00794">
    <property type="entry name" value="PI3K_rbd"/>
    <property type="match status" value="1"/>
</dbReference>
<evidence type="ECO:0000256" key="9">
    <source>
        <dbReference type="ARBA" id="ARBA00022741"/>
    </source>
</evidence>
<dbReference type="PROSITE" id="PS51544">
    <property type="entry name" value="PI3K_ABD"/>
    <property type="match status" value="1"/>
</dbReference>
<sequence>MPPSSGELWGHHLMPQQVNVDCLLPNGIFVILTCNRDATLEKIKCDLWIEAKKYPLFYKLLDSSSYIFIGITQDAEREEFYDETRRLCDLRLFQPILKLVEPEGNRDDKMLNYEIGMAVGIPVSEFNEIKDLEVITFRREILNVCKEAVDLREHNGNLSLSMYVYPPDIESYAELPIHLEERLISKEGFVIVCIWVVSQDQSRNKYSVKVPHAAKPSDVVAETIRRRSRMMGMTKEHAERCIQEYSQTYVLKVCGCDLFLFEEYPISQYKYVRECIATDKIPQLMLLTKENVYSTLPKNVFRMPSYVQRGIQALLDVNNQPTTSIWNINDNFKLLVNCATYVNVKEVGKIYVKAGIYNGTEALCESQATKEVDSTNPRWNEWLEFLQIRDIPRSARLCLSICFELKRKNKKVHYALAWGNLQLFDFNNHLMKGKVSLHMWPMTPGLEELLNPIGIPGSNPDKDCPFLEIEFERFSPPLVYPPKSHFEELALMVANRDKNSHQYETEEDWKREIEIIKDITARDPLSEISEQEKELLWKRRDFCLHHPNSLPKLLSAVKWSDRENVAQLYMLLKQWPMLCPESALQLLDCSYTDLNVRAFAVQCLEAGLVDDKLHQYLLQLVQALKFEPYLDNPITRFLLKRSLLNQRIGQQFFWHLKSEMDQSSIRIRFGLVLEAFCRGCGFFLRTLSRQVEALDKLTKLTCMLKTEVKDDIDEQMKFLHEQLQQPDYQDCLQNFTSPLNSSHRLGLISQEECEVKSSKKRPLRMVWKNPDPLADLWYSSYKMFFKNGDDLRQDMLTLQIIRIMDIIWKNAGLDLRMIPYNCLSTGKDVGLIEAVRDSETIMKIQSRGGTKAVIQMDSLQLHRWIKINNKDRYDLAIDAFTRSCAGYCVATFVLGIGDRHSENIMVTEGGQVFHIDFGHFLNHKKKKFGINRERVPFVLTEDFIRVIAKGKDKPEKQDEYKKFQEMCCQAYIILRKHADLIINLLTMMLSCGIPELQSLDDISYVRKTLAVEKTEKEAVEYFLGEFRNAYGDSWTTKMDWLFHAVKHF</sequence>
<dbReference type="PROSITE" id="PS51546">
    <property type="entry name" value="PI3K_RBD"/>
    <property type="match status" value="1"/>
</dbReference>
<dbReference type="Gene3D" id="1.25.40.70">
    <property type="entry name" value="Phosphatidylinositol 3-kinase, accessory domain (PIK)"/>
    <property type="match status" value="1"/>
</dbReference>
<dbReference type="PROSITE" id="PS50290">
    <property type="entry name" value="PI3_4_KINASE_3"/>
    <property type="match status" value="1"/>
</dbReference>
<dbReference type="InterPro" id="IPR003113">
    <property type="entry name" value="PI3K_ABD"/>
</dbReference>
<dbReference type="SUPFAM" id="SSF56112">
    <property type="entry name" value="Protein kinase-like (PK-like)"/>
    <property type="match status" value="1"/>
</dbReference>
<evidence type="ECO:0000256" key="18">
    <source>
        <dbReference type="ARBA" id="ARBA00065166"/>
    </source>
</evidence>
<dbReference type="InterPro" id="IPR002420">
    <property type="entry name" value="PI3K-type_C2_dom"/>
</dbReference>
<dbReference type="SMART" id="SM00146">
    <property type="entry name" value="PI3Kc"/>
    <property type="match status" value="1"/>
</dbReference>
<evidence type="ECO:0000256" key="2">
    <source>
        <dbReference type="ARBA" id="ARBA00005189"/>
    </source>
</evidence>
<dbReference type="SMART" id="SM00143">
    <property type="entry name" value="PI3K_p85B"/>
    <property type="match status" value="1"/>
</dbReference>
<evidence type="ECO:0000256" key="21">
    <source>
        <dbReference type="ARBA" id="ARBA00078524"/>
    </source>
</evidence>
<dbReference type="PROSITE" id="PS51547">
    <property type="entry name" value="C2_PI3K"/>
    <property type="match status" value="1"/>
</dbReference>
<dbReference type="InterPro" id="IPR011009">
    <property type="entry name" value="Kinase-like_dom_sf"/>
</dbReference>
<dbReference type="GO" id="GO:0005886">
    <property type="term" value="C:plasma membrane"/>
    <property type="evidence" value="ECO:0007669"/>
    <property type="project" value="TreeGrafter"/>
</dbReference>
<keyword evidence="7" id="KW-0037">Angiogenesis</keyword>
<evidence type="ECO:0000256" key="1">
    <source>
        <dbReference type="ARBA" id="ARBA00004805"/>
    </source>
</evidence>
<dbReference type="Pfam" id="PF00454">
    <property type="entry name" value="PI3_PI4_kinase"/>
    <property type="match status" value="1"/>
</dbReference>
<dbReference type="EC" id="2.7.11.1" evidence="5"/>
<dbReference type="GO" id="GO:0006909">
    <property type="term" value="P:phagocytosis"/>
    <property type="evidence" value="ECO:0007669"/>
    <property type="project" value="UniProtKB-KW"/>
</dbReference>
<dbReference type="GO" id="GO:0035005">
    <property type="term" value="F:1-phosphatidylinositol-4-phosphate 3-kinase activity"/>
    <property type="evidence" value="ECO:0007669"/>
    <property type="project" value="TreeGrafter"/>
</dbReference>
<dbReference type="GO" id="GO:0043491">
    <property type="term" value="P:phosphatidylinositol 3-kinase/protein kinase B signal transduction"/>
    <property type="evidence" value="ECO:0007669"/>
    <property type="project" value="TreeGrafter"/>
</dbReference>
<reference evidence="29" key="3">
    <citation type="submission" date="2023-05" db="EMBL/GenBank/DDBJ databases">
        <authorList>
            <person name="Smith C.H."/>
        </authorList>
    </citation>
    <scope>NUCLEOTIDE SEQUENCE</scope>
    <source>
        <strain evidence="29">CHS0354</strain>
        <tissue evidence="29">Mantle</tissue>
    </source>
</reference>
<dbReference type="SMART" id="SM00145">
    <property type="entry name" value="PI3Ka"/>
    <property type="match status" value="1"/>
</dbReference>
<evidence type="ECO:0000259" key="26">
    <source>
        <dbReference type="PROSITE" id="PS51545"/>
    </source>
</evidence>
<dbReference type="InterPro" id="IPR000341">
    <property type="entry name" value="PI3K_Ras-bd_dom"/>
</dbReference>
<dbReference type="InterPro" id="IPR035892">
    <property type="entry name" value="C2_domain_sf"/>
</dbReference>
<feature type="domain" description="PI3K/PI4K catalytic" evidence="24">
    <location>
        <begin position="749"/>
        <end position="1034"/>
    </location>
</feature>
<evidence type="ECO:0000256" key="7">
    <source>
        <dbReference type="ARBA" id="ARBA00022657"/>
    </source>
</evidence>